<dbReference type="EC" id="1.-.-.-" evidence="6"/>
<keyword evidence="9" id="KW-1185">Reference proteome</keyword>
<dbReference type="PANTHER" id="PTHR23023">
    <property type="entry name" value="DIMETHYLANILINE MONOOXYGENASE"/>
    <property type="match status" value="1"/>
</dbReference>
<evidence type="ECO:0000313" key="8">
    <source>
        <dbReference type="EMBL" id="KAK3279505.1"/>
    </source>
</evidence>
<comment type="similarity">
    <text evidence="1 6">Belongs to the FMO family.</text>
</comment>
<evidence type="ECO:0000313" key="9">
    <source>
        <dbReference type="Proteomes" id="UP001190700"/>
    </source>
</evidence>
<dbReference type="GO" id="GO:0050660">
    <property type="term" value="F:flavin adenine dinucleotide binding"/>
    <property type="evidence" value="ECO:0007669"/>
    <property type="project" value="InterPro"/>
</dbReference>
<feature type="region of interest" description="Disordered" evidence="7">
    <location>
        <begin position="262"/>
        <end position="284"/>
    </location>
</feature>
<reference evidence="8 9" key="1">
    <citation type="journal article" date="2015" name="Genome Biol. Evol.">
        <title>Comparative Genomics of a Bacterivorous Green Alga Reveals Evolutionary Causalities and Consequences of Phago-Mixotrophic Mode of Nutrition.</title>
        <authorList>
            <person name="Burns J.A."/>
            <person name="Paasch A."/>
            <person name="Narechania A."/>
            <person name="Kim E."/>
        </authorList>
    </citation>
    <scope>NUCLEOTIDE SEQUENCE [LARGE SCALE GENOMIC DNA]</scope>
    <source>
        <strain evidence="8 9">PLY_AMNH</strain>
    </source>
</reference>
<organism evidence="8 9">
    <name type="scientific">Cymbomonas tetramitiformis</name>
    <dbReference type="NCBI Taxonomy" id="36881"/>
    <lineage>
        <taxon>Eukaryota</taxon>
        <taxon>Viridiplantae</taxon>
        <taxon>Chlorophyta</taxon>
        <taxon>Pyramimonadophyceae</taxon>
        <taxon>Pyramimonadales</taxon>
        <taxon>Pyramimonadaceae</taxon>
        <taxon>Cymbomonas</taxon>
    </lineage>
</organism>
<proteinExistence type="inferred from homology"/>
<evidence type="ECO:0000256" key="2">
    <source>
        <dbReference type="ARBA" id="ARBA00022630"/>
    </source>
</evidence>
<dbReference type="Pfam" id="PF00743">
    <property type="entry name" value="FMO-like"/>
    <property type="match status" value="2"/>
</dbReference>
<dbReference type="EMBL" id="LGRX02004830">
    <property type="protein sequence ID" value="KAK3279505.1"/>
    <property type="molecule type" value="Genomic_DNA"/>
</dbReference>
<dbReference type="GO" id="GO:0004499">
    <property type="term" value="F:N,N-dimethylaniline monooxygenase activity"/>
    <property type="evidence" value="ECO:0007669"/>
    <property type="project" value="InterPro"/>
</dbReference>
<keyword evidence="2 6" id="KW-0285">Flavoprotein</keyword>
<keyword evidence="3 6" id="KW-0274">FAD</keyword>
<sequence length="573" mass="64009">MAQEYKKWHVGIIGAGASGLVNLKTLMEKGFTGECWEMQTGLGGVYLSTYQQAQLTTSNLSVTFSDYSHGDESIPRMYMANEYRDYLKGYSDHYGLTPFLHFQKKVQKVEKSAEGEKYNLIVECLQSGETTTYTYDKIIVCTGANTTASIPCWPGQENFKGQIVHSSVYDSPEDFRGKRVCLIGVGESGSDIAGLVSKVASASVMVKRGKHGHIVNRYQIPPLPVLKGSAVDQRPWPSDLDTNRSHYCIPRWAGPTIGTARARGQGMRGDATGDAVMSKTSRMNGSQNTHGFAIFGTKNDSFVKAIVYNGLELKPSLDRIDGQDLHFEDGSVFENCDAIILNTGYRMSFPFLEEICPDFCACPDVRSLWKHSFHADLGTDVMFSGFARPAFGALPPCSEMQARYISMLLTGERVLPPKDVQLKLTELEAEQEMWQYDGAAKRVKGLVDFLLYMDGMAEVIGCYLNFWRMLHLLVTNPRVWHAVNFSPIGGVQYRLYGPDAKNQYAKQALSASLCSRFPDRYVLMAWSWFFWIFGKMGVYFCTRSGSGLEYRKAAVFADAKKRYGWTPLSGIEA</sequence>
<dbReference type="InterPro" id="IPR050346">
    <property type="entry name" value="FMO-like"/>
</dbReference>
<evidence type="ECO:0000256" key="1">
    <source>
        <dbReference type="ARBA" id="ARBA00009183"/>
    </source>
</evidence>
<dbReference type="InterPro" id="IPR000960">
    <property type="entry name" value="Flavin_mOase"/>
</dbReference>
<dbReference type="GO" id="GO:0050661">
    <property type="term" value="F:NADP binding"/>
    <property type="evidence" value="ECO:0007669"/>
    <property type="project" value="InterPro"/>
</dbReference>
<evidence type="ECO:0000256" key="7">
    <source>
        <dbReference type="SAM" id="MobiDB-lite"/>
    </source>
</evidence>
<gene>
    <name evidence="8" type="ORF">CYMTET_12618</name>
</gene>
<keyword evidence="4" id="KW-0521">NADP</keyword>
<evidence type="ECO:0000256" key="4">
    <source>
        <dbReference type="ARBA" id="ARBA00022857"/>
    </source>
</evidence>
<dbReference type="Proteomes" id="UP001190700">
    <property type="component" value="Unassembled WGS sequence"/>
</dbReference>
<dbReference type="PRINTS" id="PR00370">
    <property type="entry name" value="FMOXYGENASE"/>
</dbReference>
<evidence type="ECO:0000256" key="6">
    <source>
        <dbReference type="RuleBase" id="RU361177"/>
    </source>
</evidence>
<dbReference type="InterPro" id="IPR020946">
    <property type="entry name" value="Flavin_mOase-like"/>
</dbReference>
<dbReference type="SUPFAM" id="SSF51905">
    <property type="entry name" value="FAD/NAD(P)-binding domain"/>
    <property type="match status" value="3"/>
</dbReference>
<name>A0AAE0GJR5_9CHLO</name>
<comment type="cofactor">
    <cofactor evidence="6">
        <name>FAD</name>
        <dbReference type="ChEBI" id="CHEBI:57692"/>
    </cofactor>
</comment>
<evidence type="ECO:0000256" key="3">
    <source>
        <dbReference type="ARBA" id="ARBA00022827"/>
    </source>
</evidence>
<keyword evidence="5 6" id="KW-0560">Oxidoreductase</keyword>
<dbReference type="Gene3D" id="3.50.50.60">
    <property type="entry name" value="FAD/NAD(P)-binding domain"/>
    <property type="match status" value="1"/>
</dbReference>
<dbReference type="AlphaFoldDB" id="A0AAE0GJR5"/>
<keyword evidence="6" id="KW-0503">Monooxygenase</keyword>
<dbReference type="PIRSF" id="PIRSF000332">
    <property type="entry name" value="FMO"/>
    <property type="match status" value="1"/>
</dbReference>
<dbReference type="InterPro" id="IPR036188">
    <property type="entry name" value="FAD/NAD-bd_sf"/>
</dbReference>
<protein>
    <recommendedName>
        <fullName evidence="6">Flavin-containing monooxygenase</fullName>
        <ecNumber evidence="6">1.-.-.-</ecNumber>
    </recommendedName>
</protein>
<evidence type="ECO:0000256" key="5">
    <source>
        <dbReference type="ARBA" id="ARBA00023002"/>
    </source>
</evidence>
<accession>A0AAE0GJR5</accession>
<comment type="caution">
    <text evidence="8">The sequence shown here is derived from an EMBL/GenBank/DDBJ whole genome shotgun (WGS) entry which is preliminary data.</text>
</comment>